<reference evidence="1 2" key="1">
    <citation type="journal article" date="2019" name="Front. Microbiol.">
        <title>Genomic Features for Desiccation Tolerance and Sugar Biosynthesis in the Extremophile Gloeocapsopsis sp. UTEX B3054.</title>
        <authorList>
            <person name="Urrejola C."/>
            <person name="Alcorta J."/>
            <person name="Salas L."/>
            <person name="Vasquez M."/>
            <person name="Polz M.F."/>
            <person name="Vicuna R."/>
            <person name="Diez B."/>
        </authorList>
    </citation>
    <scope>NUCLEOTIDE SEQUENCE [LARGE SCALE GENOMIC DNA]</scope>
    <source>
        <strain evidence="1 2">1H9</strain>
    </source>
</reference>
<dbReference type="OrthoDB" id="583610at2"/>
<evidence type="ECO:0000313" key="2">
    <source>
        <dbReference type="Proteomes" id="UP000441797"/>
    </source>
</evidence>
<protein>
    <submittedName>
        <fullName evidence="1">Uncharacterized protein</fullName>
    </submittedName>
</protein>
<dbReference type="EMBL" id="NAPY01000029">
    <property type="protein sequence ID" value="MUL37915.1"/>
    <property type="molecule type" value="Genomic_DNA"/>
</dbReference>
<keyword evidence="2" id="KW-1185">Reference proteome</keyword>
<name>A0A6N8G013_9CHRO</name>
<evidence type="ECO:0000313" key="1">
    <source>
        <dbReference type="EMBL" id="MUL37915.1"/>
    </source>
</evidence>
<proteinExistence type="predicted"/>
<dbReference type="RefSeq" id="WP_105222173.1">
    <property type="nucleotide sequence ID" value="NZ_CAWNSU010000001.1"/>
</dbReference>
<comment type="caution">
    <text evidence="1">The sequence shown here is derived from an EMBL/GenBank/DDBJ whole genome shotgun (WGS) entry which is preliminary data.</text>
</comment>
<sequence>MSDRPASQNPEQRALENVTVGGSLTTGDIHQTQNITTIFQGKPPFQPETVLEWLRQSFERAKNSWLSNRYSPDLHQTGQIEADLQLRLNDLSLQQEWLEEVRQIRVLLEDVHLAVLRLRRYSQFMQRDDAENLIRSAEEWMVAAIAEQQELEKRLLPGNSFPLPDFEQEVTDKTAPWQLISIIYPDKKGTSELATADVGKQLEATLNRWLARKVTPRYLRTLGQPAAYVGEPGVGKTHALANAVRDQLAVGKPAILIRAKEVDLAKSWDVILAEAIGLPGANINQVLDALEATTTQVETSNISDGLNDSQFQSIRALIAIDGLDETFKAERWAEKLGELIPLAEQYPKVLFVCSLRTNLFYRITLPGGINSVHLSGSDATLDEIFESYCKVNRIECPPILRWALQTPLAIRLFADLYQGQHIHTVTLQEFSLVSLINRKIDYAERAIRENDPEGWSENITPVRDTLRAIVKACLSQAELLQAEALQVIDNAQRTPGILSRQQLANILDKCLDHGLLLLRRQPSDDPFEGDLLFWEPAYETVTDFLLAWEACNEAATNLSNPEMPAYLWYRDNAITLAAYLLGMKGHDFFTTGLWSNSLSLEEREELRLTIILMMPPEKGEDYRTWVIEIFKKNMPSCRKVLDRLVIPGLRIPGYLYGGQFVHDVLLPMQVAERDLFWSGPDYIPRNHGAPWEDFGEPVLDDLKIADDDTWNTAPLLLAWGTTTVKNNSRRKMRGKLAVWGSQNPDGLFALLKQACQTNDPQMKEDILSVAYGASCLTQPDERWLRLCNWIIDNFYTSHSPLYSHNILIRHSAQSVVERCFACNVAIDATRLANIRIPVTDAEELLPIDRQAAIDASEYWRIGLLNWDLEHYFLSGAIRPFFDEYRFARVQQNSNQSDEDEDREEFEDIDENLLRQFAEGSLRKSADHDARNYVCEIVREKAEQQAMVETFRSPTEEEIKKLSIEWGIPDQETEKEVEQEVLPEAQQELEYSKPAQDLLSRHAAANNLSNLKPNQFAVGFITAYATKLGWSREIFIKEPKGEEPGEILGADIAVLRQYSQATHGSRSSTGTFGEKYVWAATNELLGFLASHIPAYDWKNHFEPPVDLSLFAKMKNLASDIGYGQLTLNQVLEFPELVHDAELSAFDQVDRANEWVQKAPLPDIQPLLLQHSDQLPDWARNDEWLVLRSFVIRRNSDSQAESVLRASSFLFPSNTLPLIEEDARFGVLPDLYHPYEFSSGVASVEVYRDPCEVVWAPWIREIEGVVSHKTLDELGNPLEIELQATTCQFHWETPDGEHEEWVPAQTLRELLGIVDFRGGKFLTASGQVQASTFDNPGERWHTPSCQILLVRRLPILEALARQNLSIGWGIWLYREPAYPLNVIAGKKRIFRNCYALVFWSNDTFKVIPYKNQTEPWYKDESMISESQD</sequence>
<dbReference type="Proteomes" id="UP000441797">
    <property type="component" value="Unassembled WGS sequence"/>
</dbReference>
<gene>
    <name evidence="1" type="ORF">BWI75_16665</name>
</gene>
<organism evidence="1 2">
    <name type="scientific">Gloeocapsopsis dulcis AAB1 = 1H9</name>
    <dbReference type="NCBI Taxonomy" id="1433147"/>
    <lineage>
        <taxon>Bacteria</taxon>
        <taxon>Bacillati</taxon>
        <taxon>Cyanobacteriota</taxon>
        <taxon>Cyanophyceae</taxon>
        <taxon>Oscillatoriophycideae</taxon>
        <taxon>Chroococcales</taxon>
        <taxon>Chroococcaceae</taxon>
        <taxon>Gloeocapsopsis</taxon>
        <taxon>Gloeocapsopsis dulcis</taxon>
    </lineage>
</organism>
<accession>A0A6N8G013</accession>